<evidence type="ECO:0000256" key="5">
    <source>
        <dbReference type="ARBA" id="ARBA00022833"/>
    </source>
</evidence>
<feature type="DNA-binding region" description="Homeobox" evidence="6">
    <location>
        <begin position="533"/>
        <end position="605"/>
    </location>
</feature>
<keyword evidence="6 8" id="KW-0371">Homeobox</keyword>
<dbReference type="PANTHER" id="PTHR24332">
    <property type="entry name" value="HOMEOBOX PROTEIN CDX"/>
    <property type="match status" value="1"/>
</dbReference>
<dbReference type="Pfam" id="PF00628">
    <property type="entry name" value="PHD"/>
    <property type="match status" value="1"/>
</dbReference>
<reference evidence="13 15" key="1">
    <citation type="submission" date="2018-09" db="EMBL/GenBank/DDBJ databases">
        <title>Genomic investigation of the strawberry pathogen Phytophthora fragariae indicates pathogenicity is determined by transcriptional variation in three key races.</title>
        <authorList>
            <person name="Adams T.M."/>
            <person name="Armitage A.D."/>
            <person name="Sobczyk M.K."/>
            <person name="Bates H.J."/>
            <person name="Dunwell J.M."/>
            <person name="Nellist C.F."/>
            <person name="Harrison R.J."/>
        </authorList>
    </citation>
    <scope>NUCLEOTIDE SEQUENCE [LARGE SCALE GENOMIC DNA]</scope>
    <source>
        <strain evidence="13 15">SCRP249</strain>
        <strain evidence="14 16">SCRP333</strain>
    </source>
</reference>
<dbReference type="Proteomes" id="UP000429607">
    <property type="component" value="Unassembled WGS sequence"/>
</dbReference>
<feature type="compositionally biased region" description="Low complexity" evidence="9">
    <location>
        <begin position="171"/>
        <end position="184"/>
    </location>
</feature>
<feature type="region of interest" description="Disordered" evidence="9">
    <location>
        <begin position="274"/>
        <end position="319"/>
    </location>
</feature>
<keyword evidence="6 8" id="KW-0539">Nucleus</keyword>
<gene>
    <name evidence="13" type="ORF">PR001_g12296</name>
    <name evidence="14" type="ORF">PR003_g12015</name>
</gene>
<feature type="compositionally biased region" description="Polar residues" evidence="9">
    <location>
        <begin position="1025"/>
        <end position="1043"/>
    </location>
</feature>
<dbReference type="CDD" id="cd15489">
    <property type="entry name" value="PHD_SF"/>
    <property type="match status" value="1"/>
</dbReference>
<dbReference type="PROSITE" id="PS50089">
    <property type="entry name" value="ZF_RING_2"/>
    <property type="match status" value="1"/>
</dbReference>
<evidence type="ECO:0000259" key="12">
    <source>
        <dbReference type="PROSITE" id="PS50089"/>
    </source>
</evidence>
<feature type="compositionally biased region" description="Low complexity" evidence="9">
    <location>
        <begin position="295"/>
        <end position="319"/>
    </location>
</feature>
<evidence type="ECO:0000313" key="13">
    <source>
        <dbReference type="EMBL" id="KAE9025962.1"/>
    </source>
</evidence>
<feature type="domain" description="Homeobox" evidence="11">
    <location>
        <begin position="904"/>
        <end position="979"/>
    </location>
</feature>
<evidence type="ECO:0000256" key="4">
    <source>
        <dbReference type="ARBA" id="ARBA00022771"/>
    </source>
</evidence>
<dbReference type="Pfam" id="PF00046">
    <property type="entry name" value="Homeodomain"/>
    <property type="match status" value="3"/>
</dbReference>
<evidence type="ECO:0000256" key="8">
    <source>
        <dbReference type="RuleBase" id="RU000682"/>
    </source>
</evidence>
<feature type="compositionally biased region" description="Low complexity" evidence="9">
    <location>
        <begin position="518"/>
        <end position="538"/>
    </location>
</feature>
<feature type="compositionally biased region" description="Acidic residues" evidence="9">
    <location>
        <begin position="33"/>
        <end position="50"/>
    </location>
</feature>
<dbReference type="InterPro" id="IPR019787">
    <property type="entry name" value="Znf_PHD-finger"/>
</dbReference>
<feature type="compositionally biased region" description="Low complexity" evidence="9">
    <location>
        <begin position="878"/>
        <end position="900"/>
    </location>
</feature>
<evidence type="ECO:0000256" key="7">
    <source>
        <dbReference type="PROSITE-ProRule" id="PRU00175"/>
    </source>
</evidence>
<dbReference type="InterPro" id="IPR011011">
    <property type="entry name" value="Znf_FYVE_PHD"/>
</dbReference>
<evidence type="ECO:0000256" key="1">
    <source>
        <dbReference type="ARBA" id="ARBA00004123"/>
    </source>
</evidence>
<feature type="DNA-binding region" description="Homeobox" evidence="6">
    <location>
        <begin position="906"/>
        <end position="980"/>
    </location>
</feature>
<feature type="region of interest" description="Disordered" evidence="9">
    <location>
        <begin position="424"/>
        <end position="456"/>
    </location>
</feature>
<dbReference type="GO" id="GO:0005634">
    <property type="term" value="C:nucleus"/>
    <property type="evidence" value="ECO:0007669"/>
    <property type="project" value="UniProtKB-SubCell"/>
</dbReference>
<name>A0A6A3M3A0_9STRA</name>
<dbReference type="Gene3D" id="3.30.40.10">
    <property type="entry name" value="Zinc/RING finger domain, C3HC4 (zinc finger)"/>
    <property type="match status" value="1"/>
</dbReference>
<feature type="compositionally biased region" description="Low complexity" evidence="9">
    <location>
        <begin position="442"/>
        <end position="456"/>
    </location>
</feature>
<feature type="compositionally biased region" description="Acidic residues" evidence="9">
    <location>
        <begin position="83"/>
        <end position="117"/>
    </location>
</feature>
<feature type="domain" description="RING-type" evidence="12">
    <location>
        <begin position="219"/>
        <end position="268"/>
    </location>
</feature>
<dbReference type="InterPro" id="IPR013083">
    <property type="entry name" value="Znf_RING/FYVE/PHD"/>
</dbReference>
<comment type="caution">
    <text evidence="13">The sequence shown here is derived from an EMBL/GenBank/DDBJ whole genome shotgun (WGS) entry which is preliminary data.</text>
</comment>
<feature type="compositionally biased region" description="Low complexity" evidence="9">
    <location>
        <begin position="992"/>
        <end position="1001"/>
    </location>
</feature>
<evidence type="ECO:0008006" key="17">
    <source>
        <dbReference type="Google" id="ProtNLM"/>
    </source>
</evidence>
<feature type="region of interest" description="Disordered" evidence="9">
    <location>
        <begin position="501"/>
        <end position="539"/>
    </location>
</feature>
<organism evidence="13 15">
    <name type="scientific">Phytophthora rubi</name>
    <dbReference type="NCBI Taxonomy" id="129364"/>
    <lineage>
        <taxon>Eukaryota</taxon>
        <taxon>Sar</taxon>
        <taxon>Stramenopiles</taxon>
        <taxon>Oomycota</taxon>
        <taxon>Peronosporomycetes</taxon>
        <taxon>Peronosporales</taxon>
        <taxon>Peronosporaceae</taxon>
        <taxon>Phytophthora</taxon>
    </lineage>
</organism>
<keyword evidence="16" id="KW-1185">Reference proteome</keyword>
<evidence type="ECO:0000256" key="3">
    <source>
        <dbReference type="ARBA" id="ARBA00022723"/>
    </source>
</evidence>
<evidence type="ECO:0000313" key="15">
    <source>
        <dbReference type="Proteomes" id="UP000429607"/>
    </source>
</evidence>
<dbReference type="InterPro" id="IPR019786">
    <property type="entry name" value="Zinc_finger_PHD-type_CS"/>
</dbReference>
<comment type="subcellular location">
    <subcellularLocation>
        <location evidence="1 6 8">Nucleus</location>
    </subcellularLocation>
</comment>
<dbReference type="GO" id="GO:0003700">
    <property type="term" value="F:DNA-binding transcription factor activity"/>
    <property type="evidence" value="ECO:0007669"/>
    <property type="project" value="TreeGrafter"/>
</dbReference>
<dbReference type="GO" id="GO:0008270">
    <property type="term" value="F:zinc ion binding"/>
    <property type="evidence" value="ECO:0007669"/>
    <property type="project" value="UniProtKB-KW"/>
</dbReference>
<feature type="domain" description="Homeobox" evidence="11">
    <location>
        <begin position="1090"/>
        <end position="1155"/>
    </location>
</feature>
<dbReference type="GO" id="GO:0009948">
    <property type="term" value="P:anterior/posterior axis specification"/>
    <property type="evidence" value="ECO:0007669"/>
    <property type="project" value="TreeGrafter"/>
</dbReference>
<feature type="compositionally biased region" description="Polar residues" evidence="9">
    <location>
        <begin position="185"/>
        <end position="197"/>
    </location>
</feature>
<comment type="similarity">
    <text evidence="2">Belongs to the Caudal homeobox family.</text>
</comment>
<feature type="DNA-binding region" description="Homeobox" evidence="6">
    <location>
        <begin position="1092"/>
        <end position="1156"/>
    </location>
</feature>
<dbReference type="PROSITE" id="PS50071">
    <property type="entry name" value="HOMEOBOX_2"/>
    <property type="match status" value="3"/>
</dbReference>
<dbReference type="EMBL" id="QXFT01000708">
    <property type="protein sequence ID" value="KAE9337414.1"/>
    <property type="molecule type" value="Genomic_DNA"/>
</dbReference>
<evidence type="ECO:0000313" key="14">
    <source>
        <dbReference type="EMBL" id="KAE9337414.1"/>
    </source>
</evidence>
<evidence type="ECO:0000259" key="10">
    <source>
        <dbReference type="PROSITE" id="PS50016"/>
    </source>
</evidence>
<dbReference type="AlphaFoldDB" id="A0A6A3M3A0"/>
<dbReference type="GO" id="GO:0006357">
    <property type="term" value="P:regulation of transcription by RNA polymerase II"/>
    <property type="evidence" value="ECO:0007669"/>
    <property type="project" value="TreeGrafter"/>
</dbReference>
<dbReference type="GO" id="GO:0000977">
    <property type="term" value="F:RNA polymerase II transcription regulatory region sequence-specific DNA binding"/>
    <property type="evidence" value="ECO:0007669"/>
    <property type="project" value="TreeGrafter"/>
</dbReference>
<feature type="region of interest" description="Disordered" evidence="9">
    <location>
        <begin position="1165"/>
        <end position="1189"/>
    </location>
</feature>
<evidence type="ECO:0000313" key="16">
    <source>
        <dbReference type="Proteomes" id="UP000434957"/>
    </source>
</evidence>
<dbReference type="PANTHER" id="PTHR24332:SF9">
    <property type="entry name" value="HOMEOTIC PROTEIN CAUDAL"/>
    <property type="match status" value="1"/>
</dbReference>
<dbReference type="SUPFAM" id="SSF57903">
    <property type="entry name" value="FYVE/PHD zinc finger"/>
    <property type="match status" value="1"/>
</dbReference>
<dbReference type="InterPro" id="IPR009057">
    <property type="entry name" value="Homeodomain-like_sf"/>
</dbReference>
<dbReference type="SMART" id="SM00389">
    <property type="entry name" value="HOX"/>
    <property type="match status" value="3"/>
</dbReference>
<dbReference type="GO" id="GO:0030154">
    <property type="term" value="P:cell differentiation"/>
    <property type="evidence" value="ECO:0007669"/>
    <property type="project" value="TreeGrafter"/>
</dbReference>
<evidence type="ECO:0000259" key="11">
    <source>
        <dbReference type="PROSITE" id="PS50071"/>
    </source>
</evidence>
<keyword evidence="6 8" id="KW-0238">DNA-binding</keyword>
<evidence type="ECO:0000256" key="6">
    <source>
        <dbReference type="PROSITE-ProRule" id="PRU00108"/>
    </source>
</evidence>
<feature type="region of interest" description="Disordered" evidence="9">
    <location>
        <begin position="991"/>
        <end position="1085"/>
    </location>
</feature>
<dbReference type="InterPro" id="IPR001356">
    <property type="entry name" value="HD"/>
</dbReference>
<dbReference type="Proteomes" id="UP000434957">
    <property type="component" value="Unassembled WGS sequence"/>
</dbReference>
<feature type="domain" description="PHD-type" evidence="10">
    <location>
        <begin position="216"/>
        <end position="270"/>
    </location>
</feature>
<dbReference type="FunFam" id="1.10.10.60:FF:000460">
    <property type="entry name" value="Homebox and aldo/keto reductase"/>
    <property type="match status" value="1"/>
</dbReference>
<sequence>MADVEMEDKTALDDATERKKALLVYKTNLQSASDDDDDASDEEEDEEEDVASVHSDARVAPPPPGAQDHDMEQHRVPGTLIGAEEDEADVDEEEEGGVQVEKDDDESLNAPSDDDLDSTATPRRSESDDDDDEHLKSAASLKVSSPPLDDKSNELKKTPAHSETDSASEMAANRAPSPSPSNASTQHMGDSTTLTLKSGTSNVGAIIAARRRTVARKECEVCHEPRNGRRALLCVQCKCMYHTSCFRQQFSKMVVQGSNRQWYCPDCEPAATSATAEKQPASTPRKQQRSDAAVKGRGSRSSKSSSVSRGNDDGSAVAGGLASGAAEVEVQRLTDLALRGGKNINATILEQTGEMLHITQSLTKEINSVMGPSWLDNSSSTVLENVYGSNVDNNGNVKHEAQVSSPPPPPFLLVPASSSTHASTVTSSQVVATHDSAARADSSNGNAASWNGSAAATTSEKDVLLRRVHNGLDSLKQLLEQLQVAGIQFEVDFIKEIKATPNQDRKPASSSGARKAQGATGTAGRSASGSKGKSGASRLYSSKQIQKLEEWYQRSSRPESSEIHSMYRIINCPDYADPELQPEGISVKQIRIWFDNRRAKERLDYMRLKMKDISTTDMDADSVKKMKAAYIDEAKEVLEARVSRMRENGQGSGHVVDEADMALIANSAEPMHGKPPKASPSGTAKLGSGLLTVSKDGMESSKPPVSTGSSILKKRIRIDYVASVRKAIKDARDAGKNEEETKALRTAAIERARERLHVPYKNARTGPSKPLGKEEVSHIKLKMLKLLEEDAPAEELTDIIELLLSLIIPRAVLIESGIQRQLELILIAHNDNKELVRQTRKLQEEFQSIVEHGDAPSVVAAMTGDVSSSKKRKEKSRSLLLSVDTESLPGTPGSSPSSGPTPSPESRRPRVKFSLAQLVKLEKYFHKEDTPSKKKLDKIAARLNGIASLDPSSDAAQRSIDYKQIRCWFYKRRSANQPPQALSGADLHIDDAASSSSSSSDTESDDDKSEKGSKSRAKAKQKSSTPTLGGSGTKRNAAQNDDNSSVKRPKKETPIAQPMSPVSLSPQKAEVTGIKSDDDSVGNLQPGRVFNVKQLATIIEEYEKNPRPTAARLEELQKVLNQDEHTDEYSANETGVSKQQIQKWFSNRRAKERLDLIKMKIKETRGGIQATGSDTEDDEREDSESKPAVGEAVAVVQAGHAANTVVGNVASGEKRALVFTDDDHDDAEDMKVDA</sequence>
<keyword evidence="5" id="KW-0862">Zinc</keyword>
<proteinExistence type="inferred from homology"/>
<feature type="compositionally biased region" description="Low complexity" evidence="9">
    <location>
        <begin position="424"/>
        <end position="434"/>
    </location>
</feature>
<accession>A0A6A3M3A0</accession>
<dbReference type="EMBL" id="QXFV01000794">
    <property type="protein sequence ID" value="KAE9025962.1"/>
    <property type="molecule type" value="Genomic_DNA"/>
</dbReference>
<dbReference type="PROSITE" id="PS50016">
    <property type="entry name" value="ZF_PHD_2"/>
    <property type="match status" value="1"/>
</dbReference>
<keyword evidence="3" id="KW-0479">Metal-binding</keyword>
<dbReference type="Gene3D" id="1.10.10.60">
    <property type="entry name" value="Homeodomain-like"/>
    <property type="match status" value="3"/>
</dbReference>
<feature type="compositionally biased region" description="Polar residues" evidence="9">
    <location>
        <begin position="274"/>
        <end position="285"/>
    </location>
</feature>
<keyword evidence="4 7" id="KW-0863">Zinc-finger</keyword>
<feature type="domain" description="Homeobox" evidence="11">
    <location>
        <begin position="531"/>
        <end position="604"/>
    </location>
</feature>
<dbReference type="InterPro" id="IPR001841">
    <property type="entry name" value="Znf_RING"/>
</dbReference>
<dbReference type="CDD" id="cd00086">
    <property type="entry name" value="homeodomain"/>
    <property type="match status" value="3"/>
</dbReference>
<evidence type="ECO:0000256" key="2">
    <source>
        <dbReference type="ARBA" id="ARBA00010341"/>
    </source>
</evidence>
<dbReference type="InterPro" id="IPR047152">
    <property type="entry name" value="Caudal_homeobox"/>
</dbReference>
<dbReference type="SUPFAM" id="SSF46689">
    <property type="entry name" value="Homeodomain-like"/>
    <property type="match status" value="3"/>
</dbReference>
<protein>
    <recommendedName>
        <fullName evidence="17">Homeobox and zinc-finger domain-containing protein</fullName>
    </recommendedName>
</protein>
<evidence type="ECO:0000256" key="9">
    <source>
        <dbReference type="SAM" id="MobiDB-lite"/>
    </source>
</evidence>
<feature type="compositionally biased region" description="Basic and acidic residues" evidence="9">
    <location>
        <begin position="148"/>
        <end position="164"/>
    </location>
</feature>
<feature type="region of interest" description="Disordered" evidence="9">
    <location>
        <begin position="860"/>
        <end position="910"/>
    </location>
</feature>
<dbReference type="PROSITE" id="PS01359">
    <property type="entry name" value="ZF_PHD_1"/>
    <property type="match status" value="1"/>
</dbReference>
<feature type="region of interest" description="Disordered" evidence="9">
    <location>
        <begin position="25"/>
        <end position="197"/>
    </location>
</feature>